<evidence type="ECO:0000313" key="2">
    <source>
        <dbReference type="Proteomes" id="UP000322873"/>
    </source>
</evidence>
<gene>
    <name evidence="1" type="ORF">EYC84_000443</name>
</gene>
<evidence type="ECO:0000313" key="1">
    <source>
        <dbReference type="EMBL" id="KAA8571089.1"/>
    </source>
</evidence>
<proteinExistence type="predicted"/>
<dbReference type="EMBL" id="VICG01000006">
    <property type="protein sequence ID" value="KAA8571089.1"/>
    <property type="molecule type" value="Genomic_DNA"/>
</dbReference>
<accession>A0A5M9JSP4</accession>
<comment type="caution">
    <text evidence="1">The sequence shown here is derived from an EMBL/GenBank/DDBJ whole genome shotgun (WGS) entry which is preliminary data.</text>
</comment>
<reference evidence="1 2" key="1">
    <citation type="submission" date="2019-06" db="EMBL/GenBank/DDBJ databases">
        <title>Genome Sequence of the Brown Rot Fungal Pathogen Monilinia fructicola.</title>
        <authorList>
            <person name="De Miccolis Angelini R.M."/>
            <person name="Landi L."/>
            <person name="Abate D."/>
            <person name="Pollastro S."/>
            <person name="Romanazzi G."/>
            <person name="Faretra F."/>
        </authorList>
    </citation>
    <scope>NUCLEOTIDE SEQUENCE [LARGE SCALE GENOMIC DNA]</scope>
    <source>
        <strain evidence="1 2">Mfrc123</strain>
    </source>
</reference>
<name>A0A5M9JSP4_MONFR</name>
<protein>
    <submittedName>
        <fullName evidence="1">Uncharacterized protein</fullName>
    </submittedName>
</protein>
<dbReference type="Proteomes" id="UP000322873">
    <property type="component" value="Unassembled WGS sequence"/>
</dbReference>
<dbReference type="AlphaFoldDB" id="A0A5M9JSP4"/>
<organism evidence="1 2">
    <name type="scientific">Monilinia fructicola</name>
    <name type="common">Brown rot fungus</name>
    <name type="synonym">Ciboria fructicola</name>
    <dbReference type="NCBI Taxonomy" id="38448"/>
    <lineage>
        <taxon>Eukaryota</taxon>
        <taxon>Fungi</taxon>
        <taxon>Dikarya</taxon>
        <taxon>Ascomycota</taxon>
        <taxon>Pezizomycotina</taxon>
        <taxon>Leotiomycetes</taxon>
        <taxon>Helotiales</taxon>
        <taxon>Sclerotiniaceae</taxon>
        <taxon>Monilinia</taxon>
    </lineage>
</organism>
<keyword evidence="2" id="KW-1185">Reference proteome</keyword>
<sequence length="81" mass="9293">MISYFMIMNNSIGSIREVRLRGRETRLPGNTQRTPHVLRKHHQASSFCGLITQLFPNISREQLADNFLHSIPSPSHDNPSH</sequence>